<evidence type="ECO:0000313" key="6">
    <source>
        <dbReference type="Proteomes" id="UP000639643"/>
    </source>
</evidence>
<dbReference type="Pfam" id="PF19086">
    <property type="entry name" value="Terpene_syn_C_2"/>
    <property type="match status" value="1"/>
</dbReference>
<comment type="caution">
    <text evidence="5">The sequence shown here is derived from an EMBL/GenBank/DDBJ whole genome shotgun (WGS) entry which is preliminary data.</text>
</comment>
<dbReference type="PANTHER" id="PTHR35201">
    <property type="entry name" value="TERPENE SYNTHASE"/>
    <property type="match status" value="1"/>
</dbReference>
<dbReference type="SFLD" id="SFLDS00005">
    <property type="entry name" value="Isoprenoid_Synthase_Type_I"/>
    <property type="match status" value="1"/>
</dbReference>
<keyword evidence="3 4" id="KW-0460">Magnesium</keyword>
<dbReference type="EMBL" id="WIGM01000038">
    <property type="protein sequence ID" value="KAF6843505.1"/>
    <property type="molecule type" value="Genomic_DNA"/>
</dbReference>
<keyword evidence="4" id="KW-0479">Metal-binding</keyword>
<dbReference type="GO" id="GO:0008299">
    <property type="term" value="P:isoprenoid biosynthetic process"/>
    <property type="evidence" value="ECO:0007669"/>
    <property type="project" value="UniProtKB-ARBA"/>
</dbReference>
<dbReference type="EC" id="4.2.3.-" evidence="4"/>
<dbReference type="Gene3D" id="1.10.600.10">
    <property type="entry name" value="Farnesyl Diphosphate Synthase"/>
    <property type="match status" value="1"/>
</dbReference>
<dbReference type="SFLD" id="SFLDG01020">
    <property type="entry name" value="Terpene_Cyclase_Like_2"/>
    <property type="match status" value="1"/>
</dbReference>
<dbReference type="GO" id="GO:0046872">
    <property type="term" value="F:metal ion binding"/>
    <property type="evidence" value="ECO:0007669"/>
    <property type="project" value="UniProtKB-KW"/>
</dbReference>
<dbReference type="OrthoDB" id="2861623at2759"/>
<reference evidence="5" key="1">
    <citation type="journal article" date="2020" name="Phytopathology">
        <title>Genome Sequence Resources of Colletotrichum truncatum, C. plurivorum, C. musicola, and C. sojae: Four Species Pathogenic to Soybean (Glycine max).</title>
        <authorList>
            <person name="Rogerio F."/>
            <person name="Boufleur T.R."/>
            <person name="Ciampi-Guillardi M."/>
            <person name="Sukno S.A."/>
            <person name="Thon M.R."/>
            <person name="Massola Junior N.S."/>
            <person name="Baroncelli R."/>
        </authorList>
    </citation>
    <scope>NUCLEOTIDE SEQUENCE</scope>
    <source>
        <strain evidence="5">LFN0074</strain>
    </source>
</reference>
<name>A0A8H6NVS8_9PEZI</name>
<sequence length="364" mass="40845">MGSLPHDAQGMTRSLRGQTIHVPDLREILKNWPVQSNIHYERLSPVVRGAFDRKIHWGRMVNNSILRHKYHKANYARFVSLYYPHPDLNQIKTLALFITWLFCWDDALDQQGVSSLSSDLSKAKAYRNNTIQVTEEALGLSGGSGVKCDNVNAELKLIGCELQKAYSLEQRQIFMAQMQHYIENCDKEQSLRLQGTLPDMGSYREIRDGTAGVWLLCALIEFGLSENLPENIRYMDEIQTIWAETSRAIWITNDILSLKKEMPRDDSATESIVSAVPILMAEKGKSPQQAVDALIAELSVSVASFEAAARVLAEAAGEGGRQMVQRYCNASRCMVTGSIQFTYESTRYQLAGCLNDDGSLDITL</sequence>
<evidence type="ECO:0000256" key="4">
    <source>
        <dbReference type="RuleBase" id="RU366034"/>
    </source>
</evidence>
<gene>
    <name evidence="5" type="ORF">CMUS01_01991</name>
</gene>
<evidence type="ECO:0000256" key="2">
    <source>
        <dbReference type="ARBA" id="ARBA00006333"/>
    </source>
</evidence>
<comment type="similarity">
    <text evidence="2 4">Belongs to the terpene synthase family.</text>
</comment>
<protein>
    <recommendedName>
        <fullName evidence="4">Terpene synthase</fullName>
        <ecNumber evidence="4">4.2.3.-</ecNumber>
    </recommendedName>
</protein>
<dbReference type="InterPro" id="IPR034686">
    <property type="entry name" value="Terpene_cyclase-like_2"/>
</dbReference>
<dbReference type="GO" id="GO:0010333">
    <property type="term" value="F:terpene synthase activity"/>
    <property type="evidence" value="ECO:0007669"/>
    <property type="project" value="InterPro"/>
</dbReference>
<dbReference type="SUPFAM" id="SSF48576">
    <property type="entry name" value="Terpenoid synthases"/>
    <property type="match status" value="1"/>
</dbReference>
<dbReference type="InterPro" id="IPR008949">
    <property type="entry name" value="Isoprenoid_synthase_dom_sf"/>
</dbReference>
<comment type="cofactor">
    <cofactor evidence="1 4">
        <name>Mg(2+)</name>
        <dbReference type="ChEBI" id="CHEBI:18420"/>
    </cofactor>
</comment>
<keyword evidence="4" id="KW-0456">Lyase</keyword>
<dbReference type="AlphaFoldDB" id="A0A8H6NVS8"/>
<keyword evidence="6" id="KW-1185">Reference proteome</keyword>
<dbReference type="Proteomes" id="UP000639643">
    <property type="component" value="Unassembled WGS sequence"/>
</dbReference>
<evidence type="ECO:0000313" key="5">
    <source>
        <dbReference type="EMBL" id="KAF6843505.1"/>
    </source>
</evidence>
<evidence type="ECO:0000256" key="1">
    <source>
        <dbReference type="ARBA" id="ARBA00001946"/>
    </source>
</evidence>
<evidence type="ECO:0000256" key="3">
    <source>
        <dbReference type="ARBA" id="ARBA00022842"/>
    </source>
</evidence>
<proteinExistence type="inferred from homology"/>
<accession>A0A8H6NVS8</accession>
<organism evidence="5 6">
    <name type="scientific">Colletotrichum musicola</name>
    <dbReference type="NCBI Taxonomy" id="2175873"/>
    <lineage>
        <taxon>Eukaryota</taxon>
        <taxon>Fungi</taxon>
        <taxon>Dikarya</taxon>
        <taxon>Ascomycota</taxon>
        <taxon>Pezizomycotina</taxon>
        <taxon>Sordariomycetes</taxon>
        <taxon>Hypocreomycetidae</taxon>
        <taxon>Glomerellales</taxon>
        <taxon>Glomerellaceae</taxon>
        <taxon>Colletotrichum</taxon>
        <taxon>Colletotrichum orchidearum species complex</taxon>
    </lineage>
</organism>
<dbReference type="PANTHER" id="PTHR35201:SF4">
    <property type="entry name" value="BETA-PINACENE SYNTHASE-RELATED"/>
    <property type="match status" value="1"/>
</dbReference>